<feature type="compositionally biased region" description="Pro residues" evidence="16">
    <location>
        <begin position="717"/>
        <end position="729"/>
    </location>
</feature>
<dbReference type="STRING" id="183478.A0A364NA17"/>
<evidence type="ECO:0000256" key="9">
    <source>
        <dbReference type="ARBA" id="ARBA00019596"/>
    </source>
</evidence>
<evidence type="ECO:0000313" key="22">
    <source>
        <dbReference type="Proteomes" id="UP000249619"/>
    </source>
</evidence>
<accession>A0A364NA17</accession>
<evidence type="ECO:0000313" key="21">
    <source>
        <dbReference type="EMBL" id="RAR14194.1"/>
    </source>
</evidence>
<dbReference type="EMBL" id="QGDH01000025">
    <property type="protein sequence ID" value="RAR14194.1"/>
    <property type="molecule type" value="Genomic_DNA"/>
</dbReference>
<dbReference type="Pfam" id="PF11262">
    <property type="entry name" value="Tho2"/>
    <property type="match status" value="1"/>
</dbReference>
<evidence type="ECO:0000256" key="14">
    <source>
        <dbReference type="ARBA" id="ARBA00023315"/>
    </source>
</evidence>
<evidence type="ECO:0000259" key="19">
    <source>
        <dbReference type="Pfam" id="PF11732"/>
    </source>
</evidence>
<feature type="coiled-coil region" evidence="15">
    <location>
        <begin position="1886"/>
        <end position="1913"/>
    </location>
</feature>
<feature type="compositionally biased region" description="Basic and acidic residues" evidence="16">
    <location>
        <begin position="2317"/>
        <end position="2342"/>
    </location>
</feature>
<keyword evidence="11" id="KW-0663">Pyridoxal phosphate</keyword>
<comment type="subcellular location">
    <subcellularLocation>
        <location evidence="3">Nucleus</location>
    </subcellularLocation>
</comment>
<dbReference type="GO" id="GO:0003729">
    <property type="term" value="F:mRNA binding"/>
    <property type="evidence" value="ECO:0007669"/>
    <property type="project" value="TreeGrafter"/>
</dbReference>
<dbReference type="PANTHER" id="PTHR21597:SF0">
    <property type="entry name" value="THO COMPLEX SUBUNIT 2"/>
    <property type="match status" value="1"/>
</dbReference>
<dbReference type="Gene3D" id="3.90.1150.10">
    <property type="entry name" value="Aspartate Aminotransferase, domain 1"/>
    <property type="match status" value="1"/>
</dbReference>
<comment type="caution">
    <text evidence="21">The sequence shown here is derived from an EMBL/GenBank/DDBJ whole genome shotgun (WGS) entry which is preliminary data.</text>
</comment>
<evidence type="ECO:0000259" key="18">
    <source>
        <dbReference type="Pfam" id="PF11262"/>
    </source>
</evidence>
<evidence type="ECO:0000256" key="8">
    <source>
        <dbReference type="ARBA" id="ARBA00019560"/>
    </source>
</evidence>
<dbReference type="PROSITE" id="PS00599">
    <property type="entry name" value="AA_TRANSFER_CLASS_2"/>
    <property type="match status" value="1"/>
</dbReference>
<evidence type="ECO:0000256" key="16">
    <source>
        <dbReference type="SAM" id="MobiDB-lite"/>
    </source>
</evidence>
<dbReference type="InterPro" id="IPR001917">
    <property type="entry name" value="Aminotrans_II_pyridoxalP_BS"/>
</dbReference>
<evidence type="ECO:0000256" key="10">
    <source>
        <dbReference type="ARBA" id="ARBA00022679"/>
    </source>
</evidence>
<comment type="similarity">
    <text evidence="5">Belongs to the THOC2 family.</text>
</comment>
<dbReference type="GO" id="GO:0003870">
    <property type="term" value="F:5-aminolevulinate synthase activity"/>
    <property type="evidence" value="ECO:0007669"/>
    <property type="project" value="UniProtKB-EC"/>
</dbReference>
<feature type="compositionally biased region" description="Low complexity" evidence="16">
    <location>
        <begin position="1277"/>
        <end position="1289"/>
    </location>
</feature>
<evidence type="ECO:0000259" key="17">
    <source>
        <dbReference type="Pfam" id="PF00155"/>
    </source>
</evidence>
<dbReference type="GO" id="GO:0006406">
    <property type="term" value="P:mRNA export from nucleus"/>
    <property type="evidence" value="ECO:0007669"/>
    <property type="project" value="InterPro"/>
</dbReference>
<evidence type="ECO:0000256" key="6">
    <source>
        <dbReference type="ARBA" id="ARBA00008392"/>
    </source>
</evidence>
<feature type="region of interest" description="Disordered" evidence="16">
    <location>
        <begin position="621"/>
        <end position="737"/>
    </location>
</feature>
<feature type="compositionally biased region" description="Basic and acidic residues" evidence="16">
    <location>
        <begin position="2282"/>
        <end position="2298"/>
    </location>
</feature>
<dbReference type="InterPro" id="IPR021418">
    <property type="entry name" value="THO_THOC2_C"/>
</dbReference>
<dbReference type="SUPFAM" id="SSF53383">
    <property type="entry name" value="PLP-dependent transferases"/>
    <property type="match status" value="1"/>
</dbReference>
<feature type="compositionally biased region" description="Polar residues" evidence="16">
    <location>
        <begin position="684"/>
        <end position="705"/>
    </location>
</feature>
<feature type="compositionally biased region" description="Polar residues" evidence="16">
    <location>
        <begin position="2225"/>
        <end position="2236"/>
    </location>
</feature>
<feature type="compositionally biased region" description="Basic and acidic residues" evidence="16">
    <location>
        <begin position="2440"/>
        <end position="2499"/>
    </location>
</feature>
<feature type="compositionally biased region" description="Basic and acidic residues" evidence="16">
    <location>
        <begin position="2751"/>
        <end position="2866"/>
    </location>
</feature>
<dbReference type="InterPro" id="IPR021726">
    <property type="entry name" value="THO_THOC2_N"/>
</dbReference>
<dbReference type="GO" id="GO:0030170">
    <property type="term" value="F:pyridoxal phosphate binding"/>
    <property type="evidence" value="ECO:0007669"/>
    <property type="project" value="InterPro"/>
</dbReference>
<dbReference type="GO" id="GO:0000445">
    <property type="term" value="C:THO complex part of transcription export complex"/>
    <property type="evidence" value="ECO:0007669"/>
    <property type="project" value="TreeGrafter"/>
</dbReference>
<feature type="region of interest" description="Disordered" evidence="16">
    <location>
        <begin position="1277"/>
        <end position="1307"/>
    </location>
</feature>
<feature type="compositionally biased region" description="Basic and acidic residues" evidence="16">
    <location>
        <begin position="2262"/>
        <end position="2273"/>
    </location>
</feature>
<feature type="domain" description="THO complex subunitTHOC2 C-terminal" evidence="18">
    <location>
        <begin position="1837"/>
        <end position="2141"/>
    </location>
</feature>
<dbReference type="CDD" id="cd06454">
    <property type="entry name" value="KBL_like"/>
    <property type="match status" value="1"/>
</dbReference>
<keyword evidence="15" id="KW-0175">Coiled coil</keyword>
<name>A0A364NA17_STELY</name>
<organism evidence="21 22">
    <name type="scientific">Stemphylium lycopersici</name>
    <name type="common">Tomato gray leaf spot disease fungus</name>
    <name type="synonym">Thyrospora lycopersici</name>
    <dbReference type="NCBI Taxonomy" id="183478"/>
    <lineage>
        <taxon>Eukaryota</taxon>
        <taxon>Fungi</taxon>
        <taxon>Dikarya</taxon>
        <taxon>Ascomycota</taxon>
        <taxon>Pezizomycotina</taxon>
        <taxon>Dothideomycetes</taxon>
        <taxon>Pleosporomycetidae</taxon>
        <taxon>Pleosporales</taxon>
        <taxon>Pleosporineae</taxon>
        <taxon>Pleosporaceae</taxon>
        <taxon>Stemphylium</taxon>
    </lineage>
</organism>
<feature type="compositionally biased region" description="Basic and acidic residues" evidence="16">
    <location>
        <begin position="2729"/>
        <end position="2743"/>
    </location>
</feature>
<reference evidence="22" key="1">
    <citation type="submission" date="2018-05" db="EMBL/GenBank/DDBJ databases">
        <title>Draft genome sequence of Stemphylium lycopersici strain CIDEFI 213.</title>
        <authorList>
            <person name="Medina R."/>
            <person name="Franco M.E.E."/>
            <person name="Lucentini C.G."/>
            <person name="Saparrat M.C.N."/>
            <person name="Balatti P.A."/>
        </authorList>
    </citation>
    <scope>NUCLEOTIDE SEQUENCE [LARGE SCALE GENOMIC DNA]</scope>
    <source>
        <strain evidence="22">CIDEFI 213</strain>
    </source>
</reference>
<keyword evidence="10 21" id="KW-0808">Transferase</keyword>
<feature type="compositionally biased region" description="Polar residues" evidence="16">
    <location>
        <begin position="1792"/>
        <end position="1804"/>
    </location>
</feature>
<protein>
    <recommendedName>
        <fullName evidence="8">5-aminolevulinate synthase, mitochondrial</fullName>
        <ecNumber evidence="7">2.3.1.37</ecNumber>
    </recommendedName>
    <alternativeName>
        <fullName evidence="9">THO complex subunit 2</fullName>
    </alternativeName>
</protein>
<comment type="pathway">
    <text evidence="4">Porphyrin-containing compound metabolism; protoporphyrin-IX biosynthesis; 5-aminolevulinate from glycine: step 1/1.</text>
</comment>
<keyword evidence="13" id="KW-0539">Nucleus</keyword>
<keyword evidence="12" id="KW-0350">Heme biosynthesis</keyword>
<dbReference type="InterPro" id="IPR032302">
    <property type="entry name" value="THOC2_N"/>
</dbReference>
<evidence type="ECO:0000256" key="13">
    <source>
        <dbReference type="ARBA" id="ARBA00023242"/>
    </source>
</evidence>
<feature type="compositionally biased region" description="Polar residues" evidence="16">
    <location>
        <begin position="2539"/>
        <end position="2563"/>
    </location>
</feature>
<dbReference type="InterPro" id="IPR015421">
    <property type="entry name" value="PyrdxlP-dep_Trfase_major"/>
</dbReference>
<dbReference type="PANTHER" id="PTHR21597">
    <property type="entry name" value="THO2 PROTEIN"/>
    <property type="match status" value="1"/>
</dbReference>
<keyword evidence="14 21" id="KW-0012">Acyltransferase</keyword>
<feature type="domain" description="THO complex subunitTHOC2 N-terminal" evidence="19">
    <location>
        <begin position="1470"/>
        <end position="1545"/>
    </location>
</feature>
<sequence length="2897" mass="319839">MEALLRQSKSMCPFLHKTSPATLRSLSTTTAAAARHEVSPGAGSMSNLQVLARRCPIMGKALAVQTARNGNNALAGAFGGARAYHSRVNRARLHTTASKEAQAIDIENLRGKQGMETVKGPCPVPFPHASLKPAASKPSNVAAPPAPKASTFDYEGFYHNELDKKHKDKSYRYFNNINRLAKDFPRAHKESTDDKVTVWCSNDYLGMGRNPQVLKSMHETLDNYGAGAGGTRNISGHNQHAVALEDTLAKLHSKEAALVFSSCYVANDATLATLGSKLPNCVILSDSLNHASMIQGIRHSGAKKMVFKHNDVADLEAKLQSIPAEYPKIIAFESVYSMCGSIGPIEEICDLAEKYGAITFLDEVHAVGMYGPHGAGVAEHLDYEAHKTGRPQGTVQDRVDIITGTLGKAYGCVGGYIAGSTKLVDTIRSLAPGFIFTTSLPPATMAGAKTAIEYQANYQGDRRLQQLHTRAVKDALNEKNIPVIPNPSHIVPVLVGNAEIARKASDLLLEDWDIYVQAINYPTVPVGQERLRITPTPGHIREYRDHLVEAVDAVWNQLGIKRTSEWAAEGGFIGVGEAGKVEEEPLWTDEQLGLVDVIKEMKAGHGATGVLEAVLENERKATAQARKRPDRTYSQDDDRNGRPSPHRPQNLGLAHGQQQNNSPRGGGSGGRRQSRNNGRGGSSMPQSPNVSHASPTAMSPPANTFTPTRPAQATPSAPAPPPAQPPTPATPRQVPESNEYLTPDRLAHWNGEARDAVVQAAQAAQREGDILRLSVVFHEIIEASMDHLLDAGELGSIVRDIVSAPTDDQVDPVSTFLDTLSSLTQDESKQALVRQMLIATDIDVARMRTELENDLLKSLGLVRDSFGKMAVRKATHALYRQSNYNLLREETEGYSKLMTEYFTTVNSEPPNQEVVGEAWQRVNALIGAFDLDIGRVLDVTLDVFANLLVKHGRFFVKFLRMSAWWPELRGLDNIKWEEADVPTLPRWAQPGSKLWYYSDDEKEEQSRLREARDRKLWQRVGELGDRAGIQAFFELGGRRITANNRQPDQTLTAKGAPLSKQQAARKWADEWMEQTKTLPPSGNDIAAQLLGFKLQFYASDVRDATDTLPDNLIFLIALLIKIGFISILDLYPHLYPLEENMAAHKERLLKDKKEKEEKERGAVVNALTLAGALPDDSPGQPVVSRLRDTESKSKSDTGRNTPANPDEPAEKRKDLPEPTDQKYELLKSLLCIGALPESLFILGRHPWFLEVYPELQTLIFRLAHYSLSKVYEASKPPSVVEPPVSSKGSGVRGPQRPSDFVPRRTLRWARPDQKDKDGGVDYKFYWEDWVDNVPVCQEVDDVLKLCTSLLGLVGAECGKDTVLLTKIIRIGKRSLADDPSEANRKRWINFSATFIAPAVSFTGRNPGIINEVWDLFKHFDTATRYTIYQQWFNGMLKPASKKAFEQVRDETKKTMSRISATNTKEYGRKIAKISYASPGWVFKTTVKQLVNYPNMITALVECSRYLTLLGYDVLTWTLVTYLLSPDKGSHQDDGMLSAPWLKNIATFVGKAYAKYHLMDPVPVLQLTVRQLLTAEGELYMLDVLEQMVKSMGGIGLSGSVSESMTLALCAGPALRTFTLQHRLADYRHLAGSSARRLVRCLKETGLGPQILIALAQHVEAYVHRDDQQHVPDKPVLFNVDKLRSNLLQYLELLRAYLSVDDFDSVFPPLIKMMSDFNIEPDVAFTIARTSIAAKANAFRADQRAKLITNAQSNSDTAMSGVEADTVAAETPKANEDVEMADSTPSADAANNGEKSVNQATDVSDTSSLLEIPNTEIEHLANQLKQHLPDTFGDHPCLSYYVTFWQLSLPDVDIGGIDQQYKETIEYFERQLPTPVPERRGYRANVHKAETEEMRRAKRELPLLKEERQTVTKANAATQDSLRAELKSWFTGVPMIGPQCDALHNALLQDCFIPRSRMSLEDAQYASSMLMFMHSSGVPGFRMSRLLDVLFTTNKLTHIISMYTEAESLSFGRFIGDILHELQVWHENKDDAYAKNAHGHEKNLPGFGRSYDAERNATSFFTYDQFCMVLFKWHKALTTALKSCLETGRYMQMRNAINVLHALGTNFPKVQSLGTELKQTIEHLSKGEERGDLKKSLESVLGPITKGEKLWQEDHVFRNVPAPTPAPGSTPGAGDKAAPENGRTPQPQDTKLNATAPAFKPKPETSAPKPGPPMHPSSVPQRPDNRNTSAQSTSTGRPSHALPSRPDSRPSRGRQSEGPVIDRASETAHGRYDSRGLPPNDYGRTDRSADLPRHREASPGRRGRLPGGRTPERIPPATEHREWSGRERDYDDRALRAPPRDTRAPPVRPPPAWETRDTRDLRDQRERSDPRGHPVPPTMESRRMPSSSALANEYRRDALPAHGTYGVEQNDRSQRPSQPPIPAKEEPTVNPARAALINQAEHGRHESPRSDHNNRRERESRLNSPRHGDDRRGDDRRIEERAPGYHGRSDAPREHRDERPVPPPPGNRDRREELASGAPTGPRGRNDPAASSRASREMFQPTSGPRSSAHQAQDPNYGRLNQPSEPAPPSGPRSDRPPAQSPPAAPTAPSGPAASLPAGIHPSRLVNIEGRAPNGPPLQTNIPNAPSGPRGSNRAPPGPIPSSPVGRGPPTGPAATERGSRNAGNPLRAINNVLTGNAPAERSSDRNAPLSNPPVRGRGATRANGPMDGSGGMTSPMPPPSHGSTPSRVENQHARGSRNDETPSRAEGVPQEEGRSESRSHRESRRSDRSGRERSADRSERRPEERSSRNAPSDRVEGERGSERGSERERGGREKRGGDRESSRRERDREGGGESRSGREPRESSRRERGSRDDGRASGRDDRDRRSRGGGGTGGDEGRKRGREPLDQGHNGDPKRRK</sequence>
<dbReference type="Pfam" id="PF00155">
    <property type="entry name" value="Aminotran_1_2"/>
    <property type="match status" value="1"/>
</dbReference>
<dbReference type="GO" id="GO:0006397">
    <property type="term" value="P:mRNA processing"/>
    <property type="evidence" value="ECO:0007669"/>
    <property type="project" value="InterPro"/>
</dbReference>
<feature type="compositionally biased region" description="Low complexity" evidence="16">
    <location>
        <begin position="706"/>
        <end position="716"/>
    </location>
</feature>
<dbReference type="InterPro" id="IPR040007">
    <property type="entry name" value="Tho2"/>
</dbReference>
<feature type="compositionally biased region" description="Basic and acidic residues" evidence="16">
    <location>
        <begin position="2875"/>
        <end position="2897"/>
    </location>
</feature>
<dbReference type="NCBIfam" id="TIGR01821">
    <property type="entry name" value="5aminolev_synth"/>
    <property type="match status" value="1"/>
</dbReference>
<feature type="region of interest" description="Disordered" evidence="16">
    <location>
        <begin position="1171"/>
        <end position="1218"/>
    </location>
</feature>
<feature type="compositionally biased region" description="Polar residues" evidence="16">
    <location>
        <begin position="2182"/>
        <end position="2192"/>
    </location>
</feature>
<dbReference type="Pfam" id="PF16134">
    <property type="entry name" value="THOC2_N"/>
    <property type="match status" value="1"/>
</dbReference>
<dbReference type="Pfam" id="PF11732">
    <property type="entry name" value="Thoc2"/>
    <property type="match status" value="1"/>
</dbReference>
<feature type="region of interest" description="Disordered" evidence="16">
    <location>
        <begin position="2158"/>
        <end position="2897"/>
    </location>
</feature>
<feature type="compositionally biased region" description="Basic and acidic residues" evidence="16">
    <location>
        <begin position="1185"/>
        <end position="1197"/>
    </location>
</feature>
<evidence type="ECO:0000256" key="1">
    <source>
        <dbReference type="ARBA" id="ARBA00001933"/>
    </source>
</evidence>
<comment type="function">
    <text evidence="2">Catalyzes the synthesis of 5-aminolevulinate (ALA) from succinyl-CoA and glycine, the first and rate-limiting step in heme biosynthesis.</text>
</comment>
<feature type="compositionally biased region" description="Basic and acidic residues" evidence="16">
    <location>
        <begin position="2353"/>
        <end position="2371"/>
    </location>
</feature>
<comment type="cofactor">
    <cofactor evidence="1">
        <name>pyridoxal 5'-phosphate</name>
        <dbReference type="ChEBI" id="CHEBI:597326"/>
    </cofactor>
</comment>
<dbReference type="InterPro" id="IPR010961">
    <property type="entry name" value="4pyrrol_synth_NH2levulA_synth"/>
</dbReference>
<feature type="compositionally biased region" description="Basic and acidic residues" evidence="16">
    <location>
        <begin position="1208"/>
        <end position="1218"/>
    </location>
</feature>
<feature type="compositionally biased region" description="Basic and acidic residues" evidence="16">
    <location>
        <begin position="630"/>
        <end position="641"/>
    </location>
</feature>
<evidence type="ECO:0000256" key="2">
    <source>
        <dbReference type="ARBA" id="ARBA00003076"/>
    </source>
</evidence>
<dbReference type="InterPro" id="IPR004839">
    <property type="entry name" value="Aminotransferase_I/II_large"/>
</dbReference>
<dbReference type="InterPro" id="IPR015422">
    <property type="entry name" value="PyrdxlP-dep_Trfase_small"/>
</dbReference>
<evidence type="ECO:0000256" key="11">
    <source>
        <dbReference type="ARBA" id="ARBA00022898"/>
    </source>
</evidence>
<evidence type="ECO:0000256" key="12">
    <source>
        <dbReference type="ARBA" id="ARBA00023133"/>
    </source>
</evidence>
<evidence type="ECO:0000256" key="15">
    <source>
        <dbReference type="SAM" id="Coils"/>
    </source>
</evidence>
<evidence type="ECO:0000259" key="20">
    <source>
        <dbReference type="Pfam" id="PF16134"/>
    </source>
</evidence>
<dbReference type="EC" id="2.3.1.37" evidence="7"/>
<feature type="domain" description="THO complex subunit 2 N-terminal" evidence="20">
    <location>
        <begin position="741"/>
        <end position="1468"/>
    </location>
</feature>
<dbReference type="Gene3D" id="3.40.640.10">
    <property type="entry name" value="Type I PLP-dependent aspartate aminotransferase-like (Major domain)"/>
    <property type="match status" value="1"/>
</dbReference>
<evidence type="ECO:0000256" key="3">
    <source>
        <dbReference type="ARBA" id="ARBA00004123"/>
    </source>
</evidence>
<proteinExistence type="inferred from homology"/>
<dbReference type="Proteomes" id="UP000249619">
    <property type="component" value="Unassembled WGS sequence"/>
</dbReference>
<evidence type="ECO:0000256" key="5">
    <source>
        <dbReference type="ARBA" id="ARBA00007857"/>
    </source>
</evidence>
<feature type="region of interest" description="Disordered" evidence="16">
    <location>
        <begin position="1770"/>
        <end position="1804"/>
    </location>
</feature>
<gene>
    <name evidence="21" type="ORF">DDE83_002461</name>
</gene>
<feature type="compositionally biased region" description="Low complexity" evidence="16">
    <location>
        <begin position="2586"/>
        <end position="2597"/>
    </location>
</feature>
<dbReference type="InterPro" id="IPR015424">
    <property type="entry name" value="PyrdxlP-dep_Trfase"/>
</dbReference>
<keyword evidence="22" id="KW-1185">Reference proteome</keyword>
<comment type="similarity">
    <text evidence="6">Belongs to the class-II pyridoxal-phosphate-dependent aminotransferase family.</text>
</comment>
<evidence type="ECO:0000256" key="4">
    <source>
        <dbReference type="ARBA" id="ARBA00005029"/>
    </source>
</evidence>
<feature type="domain" description="Aminotransferase class I/classII large" evidence="17">
    <location>
        <begin position="195"/>
        <end position="551"/>
    </location>
</feature>
<dbReference type="FunFam" id="3.40.640.10:FF:000006">
    <property type="entry name" value="5-aminolevulinate synthase, mitochondrial"/>
    <property type="match status" value="1"/>
</dbReference>
<dbReference type="GO" id="GO:0006782">
    <property type="term" value="P:protoporphyrinogen IX biosynthetic process"/>
    <property type="evidence" value="ECO:0007669"/>
    <property type="project" value="UniProtKB-UniPathway"/>
</dbReference>
<evidence type="ECO:0000256" key="7">
    <source>
        <dbReference type="ARBA" id="ARBA00013257"/>
    </source>
</evidence>
<dbReference type="UniPathway" id="UPA00251">
    <property type="reaction ID" value="UER00375"/>
</dbReference>